<dbReference type="PATRIC" id="fig|1432052.3.peg.4775"/>
<sequence length="276" mass="31070">MKNLIRLTDYKAKDVYEIFDIADEIIQGKYKDILNGKTVVLFFPNSSIRTRVTFEKGIRLLGGQAVLFPSDTLDKRENSKDVIGYLNNWADVIVVRHKDIAMLETMSQYSKVPVINALTAINHPCEMLADMYALSKIRKDFTKDKYLFCGLKGNIGLSWKEAADVMGFELSQCCADGYEMEGVPVYHNIEDAIIGKDIVCTDSLPSDVLEKSSGCQVTKAVMEKANKGAVLNPCPPFYRGEEVSGDVIDSEYFVGYEFKKYLLEIQQAVIIYCMIN</sequence>
<dbReference type="EC" id="2.1.3.3" evidence="5"/>
<comment type="caution">
    <text evidence="5">The sequence shown here is derived from an EMBL/GenBank/DDBJ whole genome shotgun (WGS) entry which is preliminary data.</text>
</comment>
<dbReference type="InterPro" id="IPR036901">
    <property type="entry name" value="Asp/Orn_carbamoylTrfase_sf"/>
</dbReference>
<dbReference type="InterPro" id="IPR006132">
    <property type="entry name" value="Asp/Orn_carbamoyltranf_P-bd"/>
</dbReference>
<evidence type="ECO:0000313" key="5">
    <source>
        <dbReference type="EMBL" id="ODM09940.1"/>
    </source>
</evidence>
<dbReference type="GO" id="GO:0004585">
    <property type="term" value="F:ornithine carbamoyltransferase activity"/>
    <property type="evidence" value="ECO:0007669"/>
    <property type="project" value="UniProtKB-EC"/>
</dbReference>
<dbReference type="InterPro" id="IPR002292">
    <property type="entry name" value="Orn/put_carbamltrans"/>
</dbReference>
<dbReference type="PANTHER" id="PTHR45753">
    <property type="entry name" value="ORNITHINE CARBAMOYLTRANSFERASE, MITOCHONDRIAL"/>
    <property type="match status" value="1"/>
</dbReference>
<dbReference type="Pfam" id="PF02729">
    <property type="entry name" value="OTCace_N"/>
    <property type="match status" value="1"/>
</dbReference>
<evidence type="ECO:0000256" key="2">
    <source>
        <dbReference type="RuleBase" id="RU003634"/>
    </source>
</evidence>
<evidence type="ECO:0000256" key="1">
    <source>
        <dbReference type="ARBA" id="ARBA00022679"/>
    </source>
</evidence>
<comment type="similarity">
    <text evidence="2">Belongs to the aspartate/ornithine carbamoyltransferase superfamily.</text>
</comment>
<dbReference type="GO" id="GO:0019240">
    <property type="term" value="P:citrulline biosynthetic process"/>
    <property type="evidence" value="ECO:0007669"/>
    <property type="project" value="TreeGrafter"/>
</dbReference>
<dbReference type="Proteomes" id="UP000095003">
    <property type="component" value="Unassembled WGS sequence"/>
</dbReference>
<gene>
    <name evidence="5" type="primary">argF_2</name>
    <name evidence="5" type="ORF">BEH84_04308</name>
</gene>
<organism evidence="5 6">
    <name type="scientific">Eisenbergiella tayi</name>
    <dbReference type="NCBI Taxonomy" id="1432052"/>
    <lineage>
        <taxon>Bacteria</taxon>
        <taxon>Bacillati</taxon>
        <taxon>Bacillota</taxon>
        <taxon>Clostridia</taxon>
        <taxon>Lachnospirales</taxon>
        <taxon>Lachnospiraceae</taxon>
        <taxon>Eisenbergiella</taxon>
    </lineage>
</organism>
<reference evidence="5 6" key="1">
    <citation type="submission" date="2016-07" db="EMBL/GenBank/DDBJ databases">
        <title>Characterization of isolates of Eisenbergiella tayi derived from blood cultures, using whole genome sequencing.</title>
        <authorList>
            <person name="Burdz T."/>
            <person name="Wiebe D."/>
            <person name="Huynh C."/>
            <person name="Bernard K."/>
        </authorList>
    </citation>
    <scope>NUCLEOTIDE SEQUENCE [LARGE SCALE GENOMIC DNA]</scope>
    <source>
        <strain evidence="5 6">NML 120489</strain>
    </source>
</reference>
<feature type="domain" description="Aspartate/ornithine carbamoyltransferase carbamoyl-P binding" evidence="4">
    <location>
        <begin position="2"/>
        <end position="134"/>
    </location>
</feature>
<protein>
    <submittedName>
        <fullName evidence="5">Ornithine carbamoyltransferase</fullName>
        <ecNumber evidence="5">2.1.3.3</ecNumber>
    </submittedName>
</protein>
<proteinExistence type="inferred from homology"/>
<dbReference type="AlphaFoldDB" id="A0A1E3AMM3"/>
<dbReference type="InterPro" id="IPR006130">
    <property type="entry name" value="Asp/Orn_carbamoylTrfase"/>
</dbReference>
<dbReference type="PRINTS" id="PR00100">
    <property type="entry name" value="AOTCASE"/>
</dbReference>
<dbReference type="GeneID" id="93302259"/>
<keyword evidence="1 2" id="KW-0808">Transferase</keyword>
<evidence type="ECO:0000259" key="4">
    <source>
        <dbReference type="Pfam" id="PF02729"/>
    </source>
</evidence>
<accession>A0A1E3AMM3</accession>
<dbReference type="RefSeq" id="WP_069158321.1">
    <property type="nucleotide sequence ID" value="NZ_JBKXXQ010000022.1"/>
</dbReference>
<dbReference type="Gene3D" id="3.40.50.1370">
    <property type="entry name" value="Aspartate/ornithine carbamoyltransferase"/>
    <property type="match status" value="2"/>
</dbReference>
<dbReference type="GO" id="GO:0042450">
    <property type="term" value="P:L-arginine biosynthetic process via ornithine"/>
    <property type="evidence" value="ECO:0007669"/>
    <property type="project" value="TreeGrafter"/>
</dbReference>
<evidence type="ECO:0000259" key="3">
    <source>
        <dbReference type="Pfam" id="PF00185"/>
    </source>
</evidence>
<dbReference type="EMBL" id="MCGI01000004">
    <property type="protein sequence ID" value="ODM09940.1"/>
    <property type="molecule type" value="Genomic_DNA"/>
</dbReference>
<dbReference type="InterPro" id="IPR006131">
    <property type="entry name" value="Asp_carbamoyltransf_Asp/Orn-bd"/>
</dbReference>
<name>A0A1E3AMM3_9FIRM</name>
<feature type="domain" description="Aspartate/ornithine carbamoyltransferase Asp/Orn-binding" evidence="3">
    <location>
        <begin position="145"/>
        <end position="272"/>
    </location>
</feature>
<evidence type="ECO:0000313" key="6">
    <source>
        <dbReference type="Proteomes" id="UP000095003"/>
    </source>
</evidence>
<dbReference type="GO" id="GO:0016597">
    <property type="term" value="F:amino acid binding"/>
    <property type="evidence" value="ECO:0007669"/>
    <property type="project" value="InterPro"/>
</dbReference>
<dbReference type="Pfam" id="PF00185">
    <property type="entry name" value="OTCace"/>
    <property type="match status" value="1"/>
</dbReference>
<dbReference type="SUPFAM" id="SSF53671">
    <property type="entry name" value="Aspartate/ornithine carbamoyltransferase"/>
    <property type="match status" value="1"/>
</dbReference>
<dbReference type="PRINTS" id="PR00102">
    <property type="entry name" value="OTCASE"/>
</dbReference>
<dbReference type="PANTHER" id="PTHR45753:SF3">
    <property type="entry name" value="ORNITHINE TRANSCARBAMYLASE, MITOCHONDRIAL"/>
    <property type="match status" value="1"/>
</dbReference>